<evidence type="ECO:0000256" key="5">
    <source>
        <dbReference type="ARBA" id="ARBA00023274"/>
    </source>
</evidence>
<dbReference type="Gene3D" id="2.40.50.140">
    <property type="entry name" value="Nucleic acid-binding proteins"/>
    <property type="match status" value="1"/>
</dbReference>
<dbReference type="GO" id="GO:0003735">
    <property type="term" value="F:structural constituent of ribosome"/>
    <property type="evidence" value="ECO:0007669"/>
    <property type="project" value="UniProtKB-UniRule"/>
</dbReference>
<organism evidence="8 9">
    <name type="scientific">Hymenobacter lapidarius</name>
    <dbReference type="NCBI Taxonomy" id="1908237"/>
    <lineage>
        <taxon>Bacteria</taxon>
        <taxon>Pseudomonadati</taxon>
        <taxon>Bacteroidota</taxon>
        <taxon>Cytophagia</taxon>
        <taxon>Cytophagales</taxon>
        <taxon>Hymenobacteraceae</taxon>
        <taxon>Hymenobacter</taxon>
    </lineage>
</organism>
<dbReference type="PANTHER" id="PTHR10744:SF1">
    <property type="entry name" value="SMALL RIBOSOMAL SUBUNIT PROTEIN US17M"/>
    <property type="match status" value="1"/>
</dbReference>
<reference evidence="8 9" key="1">
    <citation type="submission" date="2016-08" db="EMBL/GenBank/DDBJ databases">
        <title>Hymenobacter coccineus sp. nov., Hymenobacter lapidarius sp. nov. and Hymenobacter glacialis sp. nov., isolated from Antarctic soil.</title>
        <authorList>
            <person name="Sedlacek I."/>
            <person name="Kralova S."/>
            <person name="Kyrova K."/>
            <person name="Maslanova I."/>
            <person name="Stankova E."/>
            <person name="Vrbovska V."/>
            <person name="Nemec M."/>
            <person name="Bartak M."/>
            <person name="Svec P."/>
            <person name="Busse H.-J."/>
            <person name="Pantucek R."/>
        </authorList>
    </citation>
    <scope>NUCLEOTIDE SEQUENCE [LARGE SCALE GENOMIC DNA]</scope>
    <source>
        <strain evidence="8 9">CCM 8643</strain>
    </source>
</reference>
<feature type="region of interest" description="Disordered" evidence="7">
    <location>
        <begin position="1"/>
        <end position="29"/>
    </location>
</feature>
<keyword evidence="4 6" id="KW-0689">Ribosomal protein</keyword>
<dbReference type="Pfam" id="PF00366">
    <property type="entry name" value="Ribosomal_S17"/>
    <property type="match status" value="1"/>
</dbReference>
<feature type="compositionally biased region" description="Basic and acidic residues" evidence="7">
    <location>
        <begin position="15"/>
        <end position="25"/>
    </location>
</feature>
<dbReference type="RefSeq" id="WP_070727275.1">
    <property type="nucleotide sequence ID" value="NZ_MDZB01000098.1"/>
</dbReference>
<feature type="compositionally biased region" description="Low complexity" evidence="7">
    <location>
        <begin position="1"/>
        <end position="13"/>
    </location>
</feature>
<dbReference type="Proteomes" id="UP000176294">
    <property type="component" value="Unassembled WGS sequence"/>
</dbReference>
<dbReference type="CDD" id="cd00364">
    <property type="entry name" value="Ribosomal_uS17"/>
    <property type="match status" value="1"/>
</dbReference>
<dbReference type="GO" id="GO:0006412">
    <property type="term" value="P:translation"/>
    <property type="evidence" value="ECO:0007669"/>
    <property type="project" value="UniProtKB-UniRule"/>
</dbReference>
<evidence type="ECO:0000256" key="2">
    <source>
        <dbReference type="ARBA" id="ARBA00022730"/>
    </source>
</evidence>
<evidence type="ECO:0000256" key="3">
    <source>
        <dbReference type="ARBA" id="ARBA00022884"/>
    </source>
</evidence>
<dbReference type="AlphaFoldDB" id="A0A1G1T5U7"/>
<keyword evidence="9" id="KW-1185">Reference proteome</keyword>
<dbReference type="PRINTS" id="PR00973">
    <property type="entry name" value="RIBOSOMALS17"/>
</dbReference>
<comment type="function">
    <text evidence="6">One of the primary rRNA binding proteins, it binds specifically to the 5'-end of 16S ribosomal RNA.</text>
</comment>
<evidence type="ECO:0000313" key="9">
    <source>
        <dbReference type="Proteomes" id="UP000176294"/>
    </source>
</evidence>
<evidence type="ECO:0000256" key="6">
    <source>
        <dbReference type="HAMAP-Rule" id="MF_01345"/>
    </source>
</evidence>
<protein>
    <recommendedName>
        <fullName evidence="6">Small ribosomal subunit protein uS17</fullName>
    </recommendedName>
</protein>
<dbReference type="InterPro" id="IPR000266">
    <property type="entry name" value="Ribosomal_uS17"/>
</dbReference>
<comment type="similarity">
    <text evidence="1 6">Belongs to the universal ribosomal protein uS17 family.</text>
</comment>
<keyword evidence="5 6" id="KW-0687">Ribonucleoprotein</keyword>
<evidence type="ECO:0000313" key="8">
    <source>
        <dbReference type="EMBL" id="OGX86248.1"/>
    </source>
</evidence>
<dbReference type="NCBIfam" id="TIGR03635">
    <property type="entry name" value="uS17_bact"/>
    <property type="match status" value="1"/>
</dbReference>
<gene>
    <name evidence="6" type="primary">rpsQ</name>
    <name evidence="8" type="ORF">BEN47_01450</name>
</gene>
<sequence length="99" mass="11226">MATDVTTQDQTAAEEASRNMRKEITGKVTSSKMDKSITVAVVQKQKHPMYGKFVTKTTKFHAHDENNECGEGDTVLIMSTRPLSKTKRWRLVEIIERAK</sequence>
<dbReference type="InterPro" id="IPR019984">
    <property type="entry name" value="Ribosomal_uS17_bact/chlr"/>
</dbReference>
<dbReference type="GO" id="GO:0019843">
    <property type="term" value="F:rRNA binding"/>
    <property type="evidence" value="ECO:0007669"/>
    <property type="project" value="UniProtKB-UniRule"/>
</dbReference>
<dbReference type="OrthoDB" id="9811714at2"/>
<dbReference type="InterPro" id="IPR012340">
    <property type="entry name" value="NA-bd_OB-fold"/>
</dbReference>
<comment type="caution">
    <text evidence="8">The sequence shown here is derived from an EMBL/GenBank/DDBJ whole genome shotgun (WGS) entry which is preliminary data.</text>
</comment>
<proteinExistence type="inferred from homology"/>
<dbReference type="GO" id="GO:0022627">
    <property type="term" value="C:cytosolic small ribosomal subunit"/>
    <property type="evidence" value="ECO:0007669"/>
    <property type="project" value="UniProtKB-UniRule"/>
</dbReference>
<dbReference type="NCBIfam" id="NF004123">
    <property type="entry name" value="PRK05610.1"/>
    <property type="match status" value="1"/>
</dbReference>
<dbReference type="EMBL" id="MDZB01000098">
    <property type="protein sequence ID" value="OGX86248.1"/>
    <property type="molecule type" value="Genomic_DNA"/>
</dbReference>
<keyword evidence="2 6" id="KW-0699">rRNA-binding</keyword>
<evidence type="ECO:0000256" key="1">
    <source>
        <dbReference type="ARBA" id="ARBA00010254"/>
    </source>
</evidence>
<dbReference type="STRING" id="1908237.BEN47_01450"/>
<accession>A0A1G1T5U7</accession>
<dbReference type="SUPFAM" id="SSF50249">
    <property type="entry name" value="Nucleic acid-binding proteins"/>
    <property type="match status" value="1"/>
</dbReference>
<dbReference type="FunFam" id="2.40.50.140:FF:000123">
    <property type="entry name" value="30S ribosomal protein S17"/>
    <property type="match status" value="1"/>
</dbReference>
<comment type="subunit">
    <text evidence="6">Part of the 30S ribosomal subunit.</text>
</comment>
<keyword evidence="3 6" id="KW-0694">RNA-binding</keyword>
<dbReference type="PANTHER" id="PTHR10744">
    <property type="entry name" value="40S RIBOSOMAL PROTEIN S11 FAMILY MEMBER"/>
    <property type="match status" value="1"/>
</dbReference>
<evidence type="ECO:0000256" key="7">
    <source>
        <dbReference type="SAM" id="MobiDB-lite"/>
    </source>
</evidence>
<dbReference type="HAMAP" id="MF_01345_B">
    <property type="entry name" value="Ribosomal_uS17_B"/>
    <property type="match status" value="1"/>
</dbReference>
<evidence type="ECO:0000256" key="4">
    <source>
        <dbReference type="ARBA" id="ARBA00022980"/>
    </source>
</evidence>
<name>A0A1G1T5U7_9BACT</name>